<reference evidence="1" key="1">
    <citation type="journal article" date="2020" name="New Phytol.">
        <title>Comparative genomics reveals dynamic genome evolution in host specialist ectomycorrhizal fungi.</title>
        <authorList>
            <person name="Lofgren L.A."/>
            <person name="Nguyen N.H."/>
            <person name="Vilgalys R."/>
            <person name="Ruytinx J."/>
            <person name="Liao H.L."/>
            <person name="Branco S."/>
            <person name="Kuo A."/>
            <person name="LaButti K."/>
            <person name="Lipzen A."/>
            <person name="Andreopoulos W."/>
            <person name="Pangilinan J."/>
            <person name="Riley R."/>
            <person name="Hundley H."/>
            <person name="Na H."/>
            <person name="Barry K."/>
            <person name="Grigoriev I.V."/>
            <person name="Stajich J.E."/>
            <person name="Kennedy P.G."/>
        </authorList>
    </citation>
    <scope>NUCLEOTIDE SEQUENCE</scope>
    <source>
        <strain evidence="1">FC203</strain>
    </source>
</reference>
<keyword evidence="2" id="KW-1185">Reference proteome</keyword>
<organism evidence="1 2">
    <name type="scientific">Suillus fuscotomentosus</name>
    <dbReference type="NCBI Taxonomy" id="1912939"/>
    <lineage>
        <taxon>Eukaryota</taxon>
        <taxon>Fungi</taxon>
        <taxon>Dikarya</taxon>
        <taxon>Basidiomycota</taxon>
        <taxon>Agaricomycotina</taxon>
        <taxon>Agaricomycetes</taxon>
        <taxon>Agaricomycetidae</taxon>
        <taxon>Boletales</taxon>
        <taxon>Suillineae</taxon>
        <taxon>Suillaceae</taxon>
        <taxon>Suillus</taxon>
    </lineage>
</organism>
<evidence type="ECO:0000313" key="2">
    <source>
        <dbReference type="Proteomes" id="UP001195769"/>
    </source>
</evidence>
<dbReference type="RefSeq" id="XP_041231348.1">
    <property type="nucleotide sequence ID" value="XM_041370188.1"/>
</dbReference>
<accession>A0AAD4HQZ5</accession>
<dbReference type="AlphaFoldDB" id="A0AAD4HQZ5"/>
<evidence type="ECO:0000313" key="1">
    <source>
        <dbReference type="EMBL" id="KAG1905773.1"/>
    </source>
</evidence>
<dbReference type="EMBL" id="JABBWK010000006">
    <property type="protein sequence ID" value="KAG1905773.1"/>
    <property type="molecule type" value="Genomic_DNA"/>
</dbReference>
<dbReference type="Proteomes" id="UP001195769">
    <property type="component" value="Unassembled WGS sequence"/>
</dbReference>
<comment type="caution">
    <text evidence="1">The sequence shown here is derived from an EMBL/GenBank/DDBJ whole genome shotgun (WGS) entry which is preliminary data.</text>
</comment>
<name>A0AAD4HQZ5_9AGAM</name>
<gene>
    <name evidence="1" type="ORF">F5891DRAFT_1274846</name>
</gene>
<protein>
    <submittedName>
        <fullName evidence="1">Uncharacterized protein</fullName>
    </submittedName>
</protein>
<sequence length="168" mass="18645">MFKTIATLVPTEVTFNRLFDLGQYPDGEFAAAKTYSSVPNSTGGQAWDLIQRTRFGWKLVLVKKGLAHKYYFEIYNAERLPVVSEILEIPTLILNTIPFMFDINCRFSNISVDTNPIWGALDTCDTSVMRLAVVLSSSTSVTPVASLAGLVLLDQEDYTFSAYLVEAG</sequence>
<dbReference type="GeneID" id="64664486"/>
<proteinExistence type="predicted"/>